<dbReference type="Proteomes" id="UP000654367">
    <property type="component" value="Unassembled WGS sequence"/>
</dbReference>
<evidence type="ECO:0000256" key="1">
    <source>
        <dbReference type="SAM" id="Phobius"/>
    </source>
</evidence>
<proteinExistence type="predicted"/>
<sequence>MQFERQQYKTHLIDNHKIEVSYDRFTTRFNLSINEQRVYTRLLLLGPWRKQQLMINDIPYYFTIRWFVLWRSSLTPQQPCPHRLSIKELLPQRRRKSIMIALYIGLISTIKLTLGILSESNIL</sequence>
<dbReference type="EMBL" id="BMQV01000037">
    <property type="protein sequence ID" value="GGP62447.1"/>
    <property type="molecule type" value="Genomic_DNA"/>
</dbReference>
<comment type="caution">
    <text evidence="2">The sequence shown here is derived from an EMBL/GenBank/DDBJ whole genome shotgun (WGS) entry which is preliminary data.</text>
</comment>
<gene>
    <name evidence="2" type="ORF">GCM10009409_30210</name>
</gene>
<organism evidence="2 3">
    <name type="scientific">Shewanella saliphila</name>
    <dbReference type="NCBI Taxonomy" id="2282698"/>
    <lineage>
        <taxon>Bacteria</taxon>
        <taxon>Pseudomonadati</taxon>
        <taxon>Pseudomonadota</taxon>
        <taxon>Gammaproteobacteria</taxon>
        <taxon>Alteromonadales</taxon>
        <taxon>Shewanellaceae</taxon>
        <taxon>Shewanella</taxon>
    </lineage>
</organism>
<keyword evidence="1" id="KW-0472">Membrane</keyword>
<reference evidence="3" key="1">
    <citation type="journal article" date="2019" name="Int. J. Syst. Evol. Microbiol.">
        <title>The Global Catalogue of Microorganisms (GCM) 10K type strain sequencing project: providing services to taxonomists for standard genome sequencing and annotation.</title>
        <authorList>
            <consortium name="The Broad Institute Genomics Platform"/>
            <consortium name="The Broad Institute Genome Sequencing Center for Infectious Disease"/>
            <person name="Wu L."/>
            <person name="Ma J."/>
        </authorList>
    </citation>
    <scope>NUCLEOTIDE SEQUENCE [LARGE SCALE GENOMIC DNA]</scope>
    <source>
        <strain evidence="3">JCM 32304</strain>
    </source>
</reference>
<keyword evidence="1" id="KW-0812">Transmembrane</keyword>
<accession>A0ABQ2Q8J4</accession>
<protein>
    <submittedName>
        <fullName evidence="2">Uncharacterized protein</fullName>
    </submittedName>
</protein>
<keyword evidence="3" id="KW-1185">Reference proteome</keyword>
<dbReference type="RefSeq" id="WP_188921874.1">
    <property type="nucleotide sequence ID" value="NZ_BMQV01000037.1"/>
</dbReference>
<keyword evidence="1" id="KW-1133">Transmembrane helix</keyword>
<name>A0ABQ2Q8J4_9GAMM</name>
<evidence type="ECO:0000313" key="2">
    <source>
        <dbReference type="EMBL" id="GGP62447.1"/>
    </source>
</evidence>
<feature type="transmembrane region" description="Helical" evidence="1">
    <location>
        <begin position="97"/>
        <end position="117"/>
    </location>
</feature>
<evidence type="ECO:0000313" key="3">
    <source>
        <dbReference type="Proteomes" id="UP000654367"/>
    </source>
</evidence>